<organism evidence="1">
    <name type="scientific">mine drainage metagenome</name>
    <dbReference type="NCBI Taxonomy" id="410659"/>
    <lineage>
        <taxon>unclassified sequences</taxon>
        <taxon>metagenomes</taxon>
        <taxon>ecological metagenomes</taxon>
    </lineage>
</organism>
<protein>
    <submittedName>
        <fullName evidence="1">Uncharacterized protein</fullName>
    </submittedName>
</protein>
<reference evidence="1" key="1">
    <citation type="submission" date="2009-10" db="EMBL/GenBank/DDBJ databases">
        <title>Diversity of trophic interactions inside an arsenic-rich microbial ecosystem.</title>
        <authorList>
            <person name="Bertin P.N."/>
            <person name="Heinrich-Salmeron A."/>
            <person name="Pelletier E."/>
            <person name="Goulhen-Chollet F."/>
            <person name="Arsene-Ploetze F."/>
            <person name="Gallien S."/>
            <person name="Calteau A."/>
            <person name="Vallenet D."/>
            <person name="Casiot C."/>
            <person name="Chane-Woon-Ming B."/>
            <person name="Giloteaux L."/>
            <person name="Barakat M."/>
            <person name="Bonnefoy V."/>
            <person name="Bruneel O."/>
            <person name="Chandler M."/>
            <person name="Cleiss J."/>
            <person name="Duran R."/>
            <person name="Elbaz-Poulichet F."/>
            <person name="Fonknechten N."/>
            <person name="Lauga B."/>
            <person name="Mornico D."/>
            <person name="Ortet P."/>
            <person name="Schaeffer C."/>
            <person name="Siguier P."/>
            <person name="Alexander Thil Smith A."/>
            <person name="Van Dorsselaer A."/>
            <person name="Weissenbach J."/>
            <person name="Medigue C."/>
            <person name="Le Paslier D."/>
        </authorList>
    </citation>
    <scope>NUCLEOTIDE SEQUENCE</scope>
</reference>
<dbReference type="AlphaFoldDB" id="E6PH94"/>
<gene>
    <name evidence="1" type="ORF">CARN1_1230</name>
</gene>
<proteinExistence type="predicted"/>
<sequence>MSLFSGLFLKRGGAFRQALLGAGGYTEK</sequence>
<evidence type="ECO:0000313" key="1">
    <source>
        <dbReference type="EMBL" id="CBH75832.1"/>
    </source>
</evidence>
<name>E6PH94_9ZZZZ</name>
<comment type="caution">
    <text evidence="1">The sequence shown here is derived from an EMBL/GenBank/DDBJ whole genome shotgun (WGS) entry which is preliminary data.</text>
</comment>
<accession>E6PH94</accession>
<dbReference type="EMBL" id="CABL01000016">
    <property type="protein sequence ID" value="CBH75832.1"/>
    <property type="molecule type" value="Genomic_DNA"/>
</dbReference>